<gene>
    <name evidence="1" type="ORF">C5167_037040</name>
</gene>
<protein>
    <submittedName>
        <fullName evidence="1">Uncharacterized protein</fullName>
    </submittedName>
</protein>
<sequence>MIPCIIPNKGEHFDHHKKGMDRENLMIMVIYGSVARSTGELLGMLPGPAIYVYCAAGIRGICTCWNLQPVAMDELKIFSIKQDETSIIPVQAVGSATTDIVKEEHSHGHRNLCGCWIRNLSLCSTKLLFRALENFMEARQVSSYI</sequence>
<keyword evidence="2" id="KW-1185">Reference proteome</keyword>
<name>A0A4Y7I589_PAPSO</name>
<dbReference type="EMBL" id="CM010715">
    <property type="protein sequence ID" value="RZC44093.1"/>
    <property type="molecule type" value="Genomic_DNA"/>
</dbReference>
<dbReference type="Gramene" id="RZC44093">
    <property type="protein sequence ID" value="RZC44093"/>
    <property type="gene ID" value="C5167_037040"/>
</dbReference>
<reference evidence="1 2" key="1">
    <citation type="journal article" date="2018" name="Science">
        <title>The opium poppy genome and morphinan production.</title>
        <authorList>
            <person name="Guo L."/>
            <person name="Winzer T."/>
            <person name="Yang X."/>
            <person name="Li Y."/>
            <person name="Ning Z."/>
            <person name="He Z."/>
            <person name="Teodor R."/>
            <person name="Lu Y."/>
            <person name="Bowser T.A."/>
            <person name="Graham I.A."/>
            <person name="Ye K."/>
        </authorList>
    </citation>
    <scope>NUCLEOTIDE SEQUENCE [LARGE SCALE GENOMIC DNA]</scope>
    <source>
        <strain evidence="2">cv. HN1</strain>
        <tissue evidence="1">Leaves</tissue>
    </source>
</reference>
<evidence type="ECO:0000313" key="2">
    <source>
        <dbReference type="Proteomes" id="UP000316621"/>
    </source>
</evidence>
<dbReference type="Proteomes" id="UP000316621">
    <property type="component" value="Chromosome 1"/>
</dbReference>
<evidence type="ECO:0000313" key="1">
    <source>
        <dbReference type="EMBL" id="RZC44093.1"/>
    </source>
</evidence>
<dbReference type="AlphaFoldDB" id="A0A4Y7I589"/>
<proteinExistence type="predicted"/>
<accession>A0A4Y7I589</accession>
<organism evidence="1 2">
    <name type="scientific">Papaver somniferum</name>
    <name type="common">Opium poppy</name>
    <dbReference type="NCBI Taxonomy" id="3469"/>
    <lineage>
        <taxon>Eukaryota</taxon>
        <taxon>Viridiplantae</taxon>
        <taxon>Streptophyta</taxon>
        <taxon>Embryophyta</taxon>
        <taxon>Tracheophyta</taxon>
        <taxon>Spermatophyta</taxon>
        <taxon>Magnoliopsida</taxon>
        <taxon>Ranunculales</taxon>
        <taxon>Papaveraceae</taxon>
        <taxon>Papaveroideae</taxon>
        <taxon>Papaver</taxon>
    </lineage>
</organism>